<proteinExistence type="predicted"/>
<organism evidence="1">
    <name type="scientific">uncultured Coleofasciculus sp</name>
    <dbReference type="NCBI Taxonomy" id="1267456"/>
    <lineage>
        <taxon>Bacteria</taxon>
        <taxon>Bacillati</taxon>
        <taxon>Cyanobacteriota</taxon>
        <taxon>Cyanophyceae</taxon>
        <taxon>Coleofasciculales</taxon>
        <taxon>Coleofasciculaceae</taxon>
        <taxon>Coleofasciculus</taxon>
        <taxon>environmental samples</taxon>
    </lineage>
</organism>
<accession>A0A6J4IKR9</accession>
<sequence length="145" mass="16032">MDTLLTATEISNYRQILPDDESSEKVLATLEKYDGRFDDSFDELLGEMGGQKSFDLKRLRKVTLKQLRKEVCGDDSFRTKVQEYSKNPGSAPLLNGLIGSLVLLSNAHGIPLESTIATIAVLYILKIGLNVLCEYTEATDDDSAL</sequence>
<dbReference type="AlphaFoldDB" id="A0A6J4IKR9"/>
<protein>
    <submittedName>
        <fullName evidence="1">Uncharacterized protein</fullName>
    </submittedName>
</protein>
<evidence type="ECO:0000313" key="1">
    <source>
        <dbReference type="EMBL" id="CAA9254983.1"/>
    </source>
</evidence>
<dbReference type="EMBL" id="CADCTM010000326">
    <property type="protein sequence ID" value="CAA9254983.1"/>
    <property type="molecule type" value="Genomic_DNA"/>
</dbReference>
<name>A0A6J4IKR9_9CYAN</name>
<gene>
    <name evidence="1" type="ORF">AVDCRST_MAG92-2192</name>
</gene>
<reference evidence="1" key="1">
    <citation type="submission" date="2020-02" db="EMBL/GenBank/DDBJ databases">
        <authorList>
            <person name="Meier V. D."/>
        </authorList>
    </citation>
    <scope>NUCLEOTIDE SEQUENCE</scope>
    <source>
        <strain evidence="1">AVDCRST_MAG92</strain>
    </source>
</reference>